<dbReference type="Proteomes" id="UP000265520">
    <property type="component" value="Unassembled WGS sequence"/>
</dbReference>
<accession>A0A392VT96</accession>
<name>A0A392VT96_9FABA</name>
<comment type="caution">
    <text evidence="1">The sequence shown here is derived from an EMBL/GenBank/DDBJ whole genome shotgun (WGS) entry which is preliminary data.</text>
</comment>
<protein>
    <submittedName>
        <fullName evidence="1">Uncharacterized protein</fullName>
    </submittedName>
</protein>
<evidence type="ECO:0000313" key="1">
    <source>
        <dbReference type="EMBL" id="MCI90669.1"/>
    </source>
</evidence>
<reference evidence="1 2" key="1">
    <citation type="journal article" date="2018" name="Front. Plant Sci.">
        <title>Red Clover (Trifolium pratense) and Zigzag Clover (T. medium) - A Picture of Genomic Similarities and Differences.</title>
        <authorList>
            <person name="Dluhosova J."/>
            <person name="Istvanek J."/>
            <person name="Nedelnik J."/>
            <person name="Repkova J."/>
        </authorList>
    </citation>
    <scope>NUCLEOTIDE SEQUENCE [LARGE SCALE GENOMIC DNA]</scope>
    <source>
        <strain evidence="2">cv. 10/8</strain>
        <tissue evidence="1">Leaf</tissue>
    </source>
</reference>
<feature type="non-terminal residue" evidence="1">
    <location>
        <position position="1"/>
    </location>
</feature>
<dbReference type="EMBL" id="LXQA011250855">
    <property type="protein sequence ID" value="MCI90669.1"/>
    <property type="molecule type" value="Genomic_DNA"/>
</dbReference>
<sequence>IQVDSFAGSHLVDDAGSKERRCRVRMIPSLLACPLLL</sequence>
<evidence type="ECO:0000313" key="2">
    <source>
        <dbReference type="Proteomes" id="UP000265520"/>
    </source>
</evidence>
<organism evidence="1 2">
    <name type="scientific">Trifolium medium</name>
    <dbReference type="NCBI Taxonomy" id="97028"/>
    <lineage>
        <taxon>Eukaryota</taxon>
        <taxon>Viridiplantae</taxon>
        <taxon>Streptophyta</taxon>
        <taxon>Embryophyta</taxon>
        <taxon>Tracheophyta</taxon>
        <taxon>Spermatophyta</taxon>
        <taxon>Magnoliopsida</taxon>
        <taxon>eudicotyledons</taxon>
        <taxon>Gunneridae</taxon>
        <taxon>Pentapetalae</taxon>
        <taxon>rosids</taxon>
        <taxon>fabids</taxon>
        <taxon>Fabales</taxon>
        <taxon>Fabaceae</taxon>
        <taxon>Papilionoideae</taxon>
        <taxon>50 kb inversion clade</taxon>
        <taxon>NPAAA clade</taxon>
        <taxon>Hologalegina</taxon>
        <taxon>IRL clade</taxon>
        <taxon>Trifolieae</taxon>
        <taxon>Trifolium</taxon>
    </lineage>
</organism>
<dbReference type="AlphaFoldDB" id="A0A392VT96"/>
<proteinExistence type="predicted"/>
<keyword evidence="2" id="KW-1185">Reference proteome</keyword>